<evidence type="ECO:0000313" key="2">
    <source>
        <dbReference type="EMBL" id="MBV0933595.1"/>
    </source>
</evidence>
<dbReference type="PANTHER" id="PTHR42850">
    <property type="entry name" value="METALLOPHOSPHOESTERASE"/>
    <property type="match status" value="1"/>
</dbReference>
<keyword evidence="3" id="KW-1185">Reference proteome</keyword>
<proteinExistence type="predicted"/>
<dbReference type="InterPro" id="IPR050126">
    <property type="entry name" value="Ap4A_hydrolase"/>
</dbReference>
<evidence type="ECO:0000259" key="1">
    <source>
        <dbReference type="Pfam" id="PF00149"/>
    </source>
</evidence>
<dbReference type="RefSeq" id="WP_217335015.1">
    <property type="nucleotide sequence ID" value="NZ_JAHQZT010000010.1"/>
</dbReference>
<evidence type="ECO:0000313" key="3">
    <source>
        <dbReference type="Proteomes" id="UP000755551"/>
    </source>
</evidence>
<dbReference type="Pfam" id="PF00149">
    <property type="entry name" value="Metallophos"/>
    <property type="match status" value="1"/>
</dbReference>
<dbReference type="Proteomes" id="UP000755551">
    <property type="component" value="Unassembled WGS sequence"/>
</dbReference>
<name>A0ABS6MBH5_9GAMM</name>
<accession>A0ABS6MBH5</accession>
<comment type="caution">
    <text evidence="2">The sequence shown here is derived from an EMBL/GenBank/DDBJ whole genome shotgun (WGS) entry which is preliminary data.</text>
</comment>
<organism evidence="2 3">
    <name type="scientific">Marinobacterium weihaiense</name>
    <dbReference type="NCBI Taxonomy" id="2851016"/>
    <lineage>
        <taxon>Bacteria</taxon>
        <taxon>Pseudomonadati</taxon>
        <taxon>Pseudomonadota</taxon>
        <taxon>Gammaproteobacteria</taxon>
        <taxon>Oceanospirillales</taxon>
        <taxon>Oceanospirillaceae</taxon>
        <taxon>Marinobacterium</taxon>
    </lineage>
</organism>
<feature type="domain" description="Calcineurin-like phosphoesterase" evidence="1">
    <location>
        <begin position="8"/>
        <end position="136"/>
    </location>
</feature>
<protein>
    <submittedName>
        <fullName evidence="2">Metallophosphoesterase</fullName>
    </submittedName>
</protein>
<gene>
    <name evidence="2" type="ORF">KTN04_09620</name>
</gene>
<dbReference type="InterPro" id="IPR004843">
    <property type="entry name" value="Calcineurin-like_PHP"/>
</dbReference>
<reference evidence="2 3" key="1">
    <citation type="submission" date="2021-06" db="EMBL/GenBank/DDBJ databases">
        <title>Bacterium isolated from marine sediment.</title>
        <authorList>
            <person name="Zhu K.-L."/>
            <person name="Du Z.-J."/>
            <person name="Liang Q.-Y."/>
        </authorList>
    </citation>
    <scope>NUCLEOTIDE SEQUENCE [LARGE SCALE GENOMIC DNA]</scope>
    <source>
        <strain evidence="2 3">A346</strain>
    </source>
</reference>
<sequence>MDVKGYDIIGDIHGHADELVKLLNHLGYQDHGTGFSHATRKVIFLGDFIDRGEHLRQHRQLLGIVMPMVSNGHAHAVMGNHEFNALAFHTEHDGEYLRPHTAKNIEQHQAFLNEYEAEPDLKREVLDFFIRLPLWLELDGIRVVHACWDDEFIKVMCSKAPKRVLDRDLLIEASMKGTLAYNAIERLLKGVEVKLPKGITFRDKNDHERGAVRVQWWKQNAETLGEIALPEALDIGHAASMSAPDFIPTYSADQPPCFVGHYWLDGEPEPLAPNVACLDYSVAKEGKLVAYRWSGERVLCKNNFTHI</sequence>
<dbReference type="PANTHER" id="PTHR42850:SF7">
    <property type="entry name" value="BIS(5'-NUCLEOSYL)-TETRAPHOSPHATASE PRPE [ASYMMETRICAL]"/>
    <property type="match status" value="1"/>
</dbReference>
<dbReference type="EMBL" id="JAHQZT010000010">
    <property type="protein sequence ID" value="MBV0933595.1"/>
    <property type="molecule type" value="Genomic_DNA"/>
</dbReference>